<dbReference type="EC" id="2.7.11.1" evidence="2"/>
<feature type="coiled-coil region" evidence="13">
    <location>
        <begin position="337"/>
        <end position="364"/>
    </location>
</feature>
<keyword evidence="3" id="KW-0723">Serine/threonine-protein kinase</keyword>
<dbReference type="FunFam" id="3.30.200.20:FF:000048">
    <property type="entry name" value="Non-specific serine/threonine protein kinase"/>
    <property type="match status" value="1"/>
</dbReference>
<feature type="binding site" evidence="12">
    <location>
        <position position="515"/>
    </location>
    <ligand>
        <name>ATP</name>
        <dbReference type="ChEBI" id="CHEBI:30616"/>
    </ligand>
</feature>
<dbReference type="Pfam" id="PF00069">
    <property type="entry name" value="Pkinase"/>
    <property type="match status" value="1"/>
</dbReference>
<keyword evidence="4" id="KW-0597">Phosphoprotein</keyword>
<evidence type="ECO:0000313" key="18">
    <source>
        <dbReference type="Proteomes" id="UP001202479"/>
    </source>
</evidence>
<protein>
    <recommendedName>
        <fullName evidence="2">non-specific serine/threonine protein kinase</fullName>
        <ecNumber evidence="2">2.7.11.1</ecNumber>
    </recommendedName>
</protein>
<dbReference type="Pfam" id="PF00433">
    <property type="entry name" value="Pkinase_C"/>
    <property type="match status" value="1"/>
</dbReference>
<feature type="compositionally biased region" description="Polar residues" evidence="14">
    <location>
        <begin position="25"/>
        <end position="46"/>
    </location>
</feature>
<keyword evidence="6 12" id="KW-0547">Nucleotide-binding</keyword>
<feature type="compositionally biased region" description="Basic and acidic residues" evidence="14">
    <location>
        <begin position="14"/>
        <end position="24"/>
    </location>
</feature>
<evidence type="ECO:0000313" key="17">
    <source>
        <dbReference type="EMBL" id="KAI3406842.2"/>
    </source>
</evidence>
<comment type="caution">
    <text evidence="17">The sequence shown here is derived from an EMBL/GenBank/DDBJ whole genome shotgun (WGS) entry which is preliminary data.</text>
</comment>
<evidence type="ECO:0000256" key="13">
    <source>
        <dbReference type="SAM" id="Coils"/>
    </source>
</evidence>
<dbReference type="GeneID" id="73378065"/>
<dbReference type="GO" id="GO:0006665">
    <property type="term" value="P:sphingolipid metabolic process"/>
    <property type="evidence" value="ECO:0007669"/>
    <property type="project" value="UniProtKB-KW"/>
</dbReference>
<dbReference type="SUPFAM" id="SSF56112">
    <property type="entry name" value="Protein kinase-like (PK-like)"/>
    <property type="match status" value="1"/>
</dbReference>
<dbReference type="EMBL" id="JAHUZD010000021">
    <property type="protein sequence ID" value="KAI3406842.2"/>
    <property type="molecule type" value="Genomic_DNA"/>
</dbReference>
<dbReference type="Gene3D" id="1.10.510.10">
    <property type="entry name" value="Transferase(Phosphotransferase) domain 1"/>
    <property type="match status" value="1"/>
</dbReference>
<dbReference type="Gene3D" id="3.30.200.20">
    <property type="entry name" value="Phosphorylase Kinase, domain 1"/>
    <property type="match status" value="1"/>
</dbReference>
<dbReference type="CDD" id="cd11651">
    <property type="entry name" value="YPK1_N_like"/>
    <property type="match status" value="1"/>
</dbReference>
<evidence type="ECO:0000256" key="5">
    <source>
        <dbReference type="ARBA" id="ARBA00022679"/>
    </source>
</evidence>
<dbReference type="InterPro" id="IPR017892">
    <property type="entry name" value="Pkinase_C"/>
</dbReference>
<dbReference type="FunFam" id="1.10.510.10:FF:000008">
    <property type="entry name" value="Non-specific serine/threonine protein kinase"/>
    <property type="match status" value="1"/>
</dbReference>
<dbReference type="InterPro" id="IPR000719">
    <property type="entry name" value="Prot_kinase_dom"/>
</dbReference>
<evidence type="ECO:0000256" key="6">
    <source>
        <dbReference type="ARBA" id="ARBA00022741"/>
    </source>
</evidence>
<reference evidence="17" key="1">
    <citation type="journal article" date="2022" name="DNA Res.">
        <title>Genome analysis of five recently described species of the CUG-Ser clade uncovers Candida theae as a new hybrid lineage with pathogenic potential in the Candida parapsilosis species complex.</title>
        <authorList>
            <person name="Mixao V."/>
            <person name="Del Olmo V."/>
            <person name="Hegedusova E."/>
            <person name="Saus E."/>
            <person name="Pryszcz L."/>
            <person name="Cillingova A."/>
            <person name="Nosek J."/>
            <person name="Gabaldon T."/>
        </authorList>
    </citation>
    <scope>NUCLEOTIDE SEQUENCE</scope>
    <source>
        <strain evidence="17">CBS 10844</strain>
    </source>
</reference>
<dbReference type="GO" id="GO:0030447">
    <property type="term" value="P:filamentous growth"/>
    <property type="evidence" value="ECO:0007669"/>
    <property type="project" value="UniProtKB-ARBA"/>
</dbReference>
<evidence type="ECO:0000256" key="4">
    <source>
        <dbReference type="ARBA" id="ARBA00022553"/>
    </source>
</evidence>
<keyword evidence="9" id="KW-0443">Lipid metabolism</keyword>
<dbReference type="PROSITE" id="PS00107">
    <property type="entry name" value="PROTEIN_KINASE_ATP"/>
    <property type="match status" value="1"/>
</dbReference>
<evidence type="ECO:0000256" key="7">
    <source>
        <dbReference type="ARBA" id="ARBA00022777"/>
    </source>
</evidence>
<proteinExistence type="inferred from homology"/>
<dbReference type="PROSITE" id="PS00108">
    <property type="entry name" value="PROTEIN_KINASE_ST"/>
    <property type="match status" value="1"/>
</dbReference>
<organism evidence="17 18">
    <name type="scientific">Candida oxycetoniae</name>
    <dbReference type="NCBI Taxonomy" id="497107"/>
    <lineage>
        <taxon>Eukaryota</taxon>
        <taxon>Fungi</taxon>
        <taxon>Dikarya</taxon>
        <taxon>Ascomycota</taxon>
        <taxon>Saccharomycotina</taxon>
        <taxon>Pichiomycetes</taxon>
        <taxon>Debaryomycetaceae</taxon>
        <taxon>Candida/Lodderomyces clade</taxon>
        <taxon>Candida</taxon>
    </lineage>
</organism>
<feature type="region of interest" description="Disordered" evidence="14">
    <location>
        <begin position="1"/>
        <end position="65"/>
    </location>
</feature>
<keyword evidence="7" id="KW-0418">Kinase</keyword>
<dbReference type="PANTHER" id="PTHR24351">
    <property type="entry name" value="RIBOSOMAL PROTEIN S6 KINASE"/>
    <property type="match status" value="1"/>
</dbReference>
<sequence>MFKFKNKLKFGSSSEKHHNGRESSESPSGGTAADNSAASPGQSSASVPAPPPIRNTSENNAIEDARKTISVNKLADNVSNLSVTDGKNTYESPQTNGSDHVANKSGHLSEKSKDSNTNGLLQPPSTESNVTSNSSQYNGSPSSSQATSLGHASSSSNLDQQFQQANNQPGAASSPGLLTVKIYGSQNIQLPIKINNNKQILHALAINSNNVALGQQLLKNMGLLEEENDFGGYLPGSIATNFLPSIISIPNADNLVKSLLYLTIEFDNNVLVIEPQKGTVSQSTWNQVVSFDVTNKSSPSNSQFLNLNLFIRLPNMLIPESEKVKNKHLFTNFQADNSQQSQQQQQQQQQSQQQQQQQQQQQSQQSQQSQQQQSQQSSQQQQQQQQQQRQQQRQKSPLRGSVTSNSSSSSSSPAANIGDLLIGSIKLPLNLKSHTQQIRLMHHEYLKFSNYNANLQDSASTKDMGEIMLTIEFKPLTKKHLTIDDFDLLKVIGKGSFGKVMQVVKKDTKQIYALKTLRKQHIVSRMEVTHTLAERTVLARINNPFIVPLKFSFQSPEKLYLVLSFINGGELFWHLQREGKFTMDRSRFYIAELLAALESLHELNVIYRDLKPENILLDYQGHIALCDFGLCKLNMSNDDKTNTFCGTPEYLAPELLLNQGYTRSVDWWTLGTLLYEMLTGLPPFYDSDSATMYKKILQNPLRFPPFLENTDAQDLLIKLLQKDPSQRLSDAQEIKNHPFFKDIDWNKLLNKSYLPPFKPNVENLLDTSNFDQDFTNEKPQDSVVDDFLTESVQKQFGGWTYNGDNVL</sequence>
<feature type="domain" description="Protein kinase" evidence="15">
    <location>
        <begin position="486"/>
        <end position="740"/>
    </location>
</feature>
<dbReference type="SMART" id="SM00133">
    <property type="entry name" value="S_TK_X"/>
    <property type="match status" value="1"/>
</dbReference>
<dbReference type="InterPro" id="IPR017441">
    <property type="entry name" value="Protein_kinase_ATP_BS"/>
</dbReference>
<keyword evidence="5" id="KW-0808">Transferase</keyword>
<comment type="similarity">
    <text evidence="1">Belongs to the protein kinase superfamily. AGC Ser/Thr protein kinase family. RAC subfamily.</text>
</comment>
<feature type="region of interest" description="Disordered" evidence="14">
    <location>
        <begin position="81"/>
        <end position="171"/>
    </location>
</feature>
<evidence type="ECO:0000256" key="10">
    <source>
        <dbReference type="ARBA" id="ARBA00047899"/>
    </source>
</evidence>
<dbReference type="GO" id="GO:0005524">
    <property type="term" value="F:ATP binding"/>
    <property type="evidence" value="ECO:0007669"/>
    <property type="project" value="UniProtKB-UniRule"/>
</dbReference>
<feature type="compositionally biased region" description="Low complexity" evidence="14">
    <location>
        <begin position="401"/>
        <end position="412"/>
    </location>
</feature>
<dbReference type="RefSeq" id="XP_049182587.1">
    <property type="nucleotide sequence ID" value="XM_049325904.1"/>
</dbReference>
<feature type="compositionally biased region" description="Polar residues" evidence="14">
    <location>
        <begin position="146"/>
        <end position="171"/>
    </location>
</feature>
<dbReference type="GO" id="GO:0004674">
    <property type="term" value="F:protein serine/threonine kinase activity"/>
    <property type="evidence" value="ECO:0007669"/>
    <property type="project" value="UniProtKB-KW"/>
</dbReference>
<dbReference type="SMART" id="SM00220">
    <property type="entry name" value="S_TKc"/>
    <property type="match status" value="1"/>
</dbReference>
<feature type="compositionally biased region" description="Low complexity" evidence="14">
    <location>
        <begin position="132"/>
        <end position="145"/>
    </location>
</feature>
<name>A0AAI9T1Q6_9ASCO</name>
<dbReference type="AlphaFoldDB" id="A0AAI9T1Q6"/>
<keyword evidence="8 12" id="KW-0067">ATP-binding</keyword>
<evidence type="ECO:0000256" key="11">
    <source>
        <dbReference type="ARBA" id="ARBA00048679"/>
    </source>
</evidence>
<feature type="compositionally biased region" description="Low complexity" evidence="14">
    <location>
        <begin position="376"/>
        <end position="394"/>
    </location>
</feature>
<keyword evidence="13" id="KW-0175">Coiled coil</keyword>
<comment type="catalytic activity">
    <reaction evidence="10">
        <text>L-threonyl-[protein] + ATP = O-phospho-L-threonyl-[protein] + ADP + H(+)</text>
        <dbReference type="Rhea" id="RHEA:46608"/>
        <dbReference type="Rhea" id="RHEA-COMP:11060"/>
        <dbReference type="Rhea" id="RHEA-COMP:11605"/>
        <dbReference type="ChEBI" id="CHEBI:15378"/>
        <dbReference type="ChEBI" id="CHEBI:30013"/>
        <dbReference type="ChEBI" id="CHEBI:30616"/>
        <dbReference type="ChEBI" id="CHEBI:61977"/>
        <dbReference type="ChEBI" id="CHEBI:456216"/>
        <dbReference type="EC" id="2.7.11.1"/>
    </reaction>
</comment>
<evidence type="ECO:0000256" key="14">
    <source>
        <dbReference type="SAM" id="MobiDB-lite"/>
    </source>
</evidence>
<dbReference type="InterPro" id="IPR000961">
    <property type="entry name" value="AGC-kinase_C"/>
</dbReference>
<keyword evidence="18" id="KW-1185">Reference proteome</keyword>
<accession>A0AAI9T1Q6</accession>
<evidence type="ECO:0000259" key="16">
    <source>
        <dbReference type="PROSITE" id="PS51285"/>
    </source>
</evidence>
<feature type="compositionally biased region" description="Polar residues" evidence="14">
    <location>
        <begin position="81"/>
        <end position="98"/>
    </location>
</feature>
<dbReference type="PROSITE" id="PS50011">
    <property type="entry name" value="PROTEIN_KINASE_DOM"/>
    <property type="match status" value="1"/>
</dbReference>
<evidence type="ECO:0000256" key="9">
    <source>
        <dbReference type="ARBA" id="ARBA00022919"/>
    </source>
</evidence>
<evidence type="ECO:0000256" key="2">
    <source>
        <dbReference type="ARBA" id="ARBA00012513"/>
    </source>
</evidence>
<evidence type="ECO:0000256" key="8">
    <source>
        <dbReference type="ARBA" id="ARBA00022840"/>
    </source>
</evidence>
<dbReference type="Proteomes" id="UP001202479">
    <property type="component" value="Unassembled WGS sequence"/>
</dbReference>
<feature type="domain" description="AGC-kinase C-terminal" evidence="16">
    <location>
        <begin position="741"/>
        <end position="807"/>
    </location>
</feature>
<evidence type="ECO:0000256" key="12">
    <source>
        <dbReference type="PROSITE-ProRule" id="PRU10141"/>
    </source>
</evidence>
<evidence type="ECO:0000256" key="1">
    <source>
        <dbReference type="ARBA" id="ARBA00006935"/>
    </source>
</evidence>
<evidence type="ECO:0000259" key="15">
    <source>
        <dbReference type="PROSITE" id="PS50011"/>
    </source>
</evidence>
<dbReference type="GO" id="GO:0016020">
    <property type="term" value="C:membrane"/>
    <property type="evidence" value="ECO:0007669"/>
    <property type="project" value="GOC"/>
</dbReference>
<feature type="region of interest" description="Disordered" evidence="14">
    <location>
        <begin position="376"/>
        <end position="415"/>
    </location>
</feature>
<feature type="compositionally biased region" description="Polar residues" evidence="14">
    <location>
        <begin position="115"/>
        <end position="131"/>
    </location>
</feature>
<dbReference type="GO" id="GO:0060237">
    <property type="term" value="P:regulation of fungal-type cell wall organization"/>
    <property type="evidence" value="ECO:0007669"/>
    <property type="project" value="UniProtKB-ARBA"/>
</dbReference>
<dbReference type="GO" id="GO:0070941">
    <property type="term" value="P:eisosome assembly"/>
    <property type="evidence" value="ECO:0007669"/>
    <property type="project" value="UniProtKB-ARBA"/>
</dbReference>
<comment type="catalytic activity">
    <reaction evidence="11">
        <text>L-seryl-[protein] + ATP = O-phospho-L-seryl-[protein] + ADP + H(+)</text>
        <dbReference type="Rhea" id="RHEA:17989"/>
        <dbReference type="Rhea" id="RHEA-COMP:9863"/>
        <dbReference type="Rhea" id="RHEA-COMP:11604"/>
        <dbReference type="ChEBI" id="CHEBI:15378"/>
        <dbReference type="ChEBI" id="CHEBI:29999"/>
        <dbReference type="ChEBI" id="CHEBI:30616"/>
        <dbReference type="ChEBI" id="CHEBI:83421"/>
        <dbReference type="ChEBI" id="CHEBI:456216"/>
        <dbReference type="EC" id="2.7.11.1"/>
    </reaction>
</comment>
<keyword evidence="9" id="KW-0746">Sphingolipid metabolism</keyword>
<gene>
    <name evidence="17" type="ORF">KGF56_000448</name>
</gene>
<dbReference type="InterPro" id="IPR008271">
    <property type="entry name" value="Ser/Thr_kinase_AS"/>
</dbReference>
<evidence type="ECO:0000256" key="3">
    <source>
        <dbReference type="ARBA" id="ARBA00022527"/>
    </source>
</evidence>
<dbReference type="InterPro" id="IPR011009">
    <property type="entry name" value="Kinase-like_dom_sf"/>
</dbReference>
<dbReference type="PROSITE" id="PS51285">
    <property type="entry name" value="AGC_KINASE_CTER"/>
    <property type="match status" value="1"/>
</dbReference>